<dbReference type="EMBL" id="JAVRRD010000012">
    <property type="protein sequence ID" value="KAK5053185.1"/>
    <property type="molecule type" value="Genomic_DNA"/>
</dbReference>
<protein>
    <recommendedName>
        <fullName evidence="4">Methyltransferase domain-containing protein</fullName>
    </recommendedName>
</protein>
<dbReference type="RefSeq" id="XP_064706627.1">
    <property type="nucleotide sequence ID" value="XM_064845773.1"/>
</dbReference>
<gene>
    <name evidence="2" type="ORF">LTR84_002159</name>
</gene>
<feature type="compositionally biased region" description="Low complexity" evidence="1">
    <location>
        <begin position="63"/>
        <end position="75"/>
    </location>
</feature>
<sequence>MDEASATIYPGEEQDSNCAQDNQWLLSIPQLLPEGVPSQSFFDSRSADHLPDLDDEGYSDGASSPTPSSTTISSTVHEGVWENNRCYPSYGRHEYGLPIDTEEQKRMVLQHEKHKLLLGKPYLAPLGSTPQKILDLATGTGLWPIEVADQTPSAQVIGVDIAPIAPLLVPPNCSFEIDDIERTWSWSKSSFDLIHIREPLYCIRDWDRLFNQIYTHLKPGGWVEIACTYMRPIRRGGKSAITSEFTRMCDQLMSASEILGTSSRFPPQLTKNLRNRGFVNVVENVFETPTTPYATTDLDQKIGLLEMLNLDMGTPSIGLRIMERAFGWSEAETEMRMQSFKKSSRMLRRGAYFQ</sequence>
<name>A0AAV9NE43_9EURO</name>
<dbReference type="AlphaFoldDB" id="A0AAV9NE43"/>
<evidence type="ECO:0000313" key="2">
    <source>
        <dbReference type="EMBL" id="KAK5053185.1"/>
    </source>
</evidence>
<comment type="caution">
    <text evidence="2">The sequence shown here is derived from an EMBL/GenBank/DDBJ whole genome shotgun (WGS) entry which is preliminary data.</text>
</comment>
<dbReference type="CDD" id="cd02440">
    <property type="entry name" value="AdoMet_MTases"/>
    <property type="match status" value="1"/>
</dbReference>
<dbReference type="GO" id="GO:0008168">
    <property type="term" value="F:methyltransferase activity"/>
    <property type="evidence" value="ECO:0007669"/>
    <property type="project" value="TreeGrafter"/>
</dbReference>
<organism evidence="2 3">
    <name type="scientific">Exophiala bonariae</name>
    <dbReference type="NCBI Taxonomy" id="1690606"/>
    <lineage>
        <taxon>Eukaryota</taxon>
        <taxon>Fungi</taxon>
        <taxon>Dikarya</taxon>
        <taxon>Ascomycota</taxon>
        <taxon>Pezizomycotina</taxon>
        <taxon>Eurotiomycetes</taxon>
        <taxon>Chaetothyriomycetidae</taxon>
        <taxon>Chaetothyriales</taxon>
        <taxon>Herpotrichiellaceae</taxon>
        <taxon>Exophiala</taxon>
    </lineage>
</organism>
<dbReference type="PANTHER" id="PTHR43591:SF24">
    <property type="entry name" value="2-METHOXY-6-POLYPRENYL-1,4-BENZOQUINOL METHYLASE, MITOCHONDRIAL"/>
    <property type="match status" value="1"/>
</dbReference>
<dbReference type="InterPro" id="IPR029063">
    <property type="entry name" value="SAM-dependent_MTases_sf"/>
</dbReference>
<proteinExistence type="predicted"/>
<accession>A0AAV9NE43</accession>
<dbReference type="Proteomes" id="UP001358417">
    <property type="component" value="Unassembled WGS sequence"/>
</dbReference>
<dbReference type="Pfam" id="PF13489">
    <property type="entry name" value="Methyltransf_23"/>
    <property type="match status" value="1"/>
</dbReference>
<feature type="region of interest" description="Disordered" evidence="1">
    <location>
        <begin position="37"/>
        <end position="75"/>
    </location>
</feature>
<dbReference type="SUPFAM" id="SSF53335">
    <property type="entry name" value="S-adenosyl-L-methionine-dependent methyltransferases"/>
    <property type="match status" value="1"/>
</dbReference>
<evidence type="ECO:0000256" key="1">
    <source>
        <dbReference type="SAM" id="MobiDB-lite"/>
    </source>
</evidence>
<keyword evidence="3" id="KW-1185">Reference proteome</keyword>
<evidence type="ECO:0008006" key="4">
    <source>
        <dbReference type="Google" id="ProtNLM"/>
    </source>
</evidence>
<dbReference type="Gene3D" id="3.40.50.150">
    <property type="entry name" value="Vaccinia Virus protein VP39"/>
    <property type="match status" value="1"/>
</dbReference>
<dbReference type="GeneID" id="89970371"/>
<evidence type="ECO:0000313" key="3">
    <source>
        <dbReference type="Proteomes" id="UP001358417"/>
    </source>
</evidence>
<dbReference type="PANTHER" id="PTHR43591">
    <property type="entry name" value="METHYLTRANSFERASE"/>
    <property type="match status" value="1"/>
</dbReference>
<reference evidence="2 3" key="1">
    <citation type="submission" date="2023-08" db="EMBL/GenBank/DDBJ databases">
        <title>Black Yeasts Isolated from many extreme environments.</title>
        <authorList>
            <person name="Coleine C."/>
            <person name="Stajich J.E."/>
            <person name="Selbmann L."/>
        </authorList>
    </citation>
    <scope>NUCLEOTIDE SEQUENCE [LARGE SCALE GENOMIC DNA]</scope>
    <source>
        <strain evidence="2 3">CCFEE 5792</strain>
    </source>
</reference>